<dbReference type="SUPFAM" id="SSF46767">
    <property type="entry name" value="Methylated DNA-protein cysteine methyltransferase, C-terminal domain"/>
    <property type="match status" value="1"/>
</dbReference>
<comment type="catalytic activity">
    <reaction evidence="6">
        <text>a 6-O-methyl-2'-deoxyguanosine in DNA + L-cysteinyl-[protein] = S-methyl-L-cysteinyl-[protein] + a 2'-deoxyguanosine in DNA</text>
        <dbReference type="Rhea" id="RHEA:24000"/>
        <dbReference type="Rhea" id="RHEA-COMP:10131"/>
        <dbReference type="Rhea" id="RHEA-COMP:10132"/>
        <dbReference type="Rhea" id="RHEA-COMP:11367"/>
        <dbReference type="Rhea" id="RHEA-COMP:11368"/>
        <dbReference type="ChEBI" id="CHEBI:29950"/>
        <dbReference type="ChEBI" id="CHEBI:82612"/>
        <dbReference type="ChEBI" id="CHEBI:85445"/>
        <dbReference type="ChEBI" id="CHEBI:85448"/>
        <dbReference type="EC" id="2.1.1.63"/>
    </reaction>
</comment>
<comment type="catalytic activity">
    <reaction evidence="1">
        <text>a 4-O-methyl-thymidine in DNA + L-cysteinyl-[protein] = a thymidine in DNA + S-methyl-L-cysteinyl-[protein]</text>
        <dbReference type="Rhea" id="RHEA:53428"/>
        <dbReference type="Rhea" id="RHEA-COMP:10131"/>
        <dbReference type="Rhea" id="RHEA-COMP:10132"/>
        <dbReference type="Rhea" id="RHEA-COMP:13555"/>
        <dbReference type="Rhea" id="RHEA-COMP:13556"/>
        <dbReference type="ChEBI" id="CHEBI:29950"/>
        <dbReference type="ChEBI" id="CHEBI:82612"/>
        <dbReference type="ChEBI" id="CHEBI:137386"/>
        <dbReference type="ChEBI" id="CHEBI:137387"/>
        <dbReference type="EC" id="2.1.1.63"/>
    </reaction>
</comment>
<keyword evidence="3 8" id="KW-0808">Transferase</keyword>
<evidence type="ECO:0000259" key="7">
    <source>
        <dbReference type="Pfam" id="PF01035"/>
    </source>
</evidence>
<keyword evidence="9" id="KW-1185">Reference proteome</keyword>
<dbReference type="InterPro" id="IPR001497">
    <property type="entry name" value="MethylDNA_cys_MeTrfase_AS"/>
</dbReference>
<feature type="domain" description="Methylated-DNA-[protein]-cysteine S-methyltransferase DNA binding" evidence="7">
    <location>
        <begin position="74"/>
        <end position="155"/>
    </location>
</feature>
<dbReference type="CDD" id="cd06445">
    <property type="entry name" value="ATase"/>
    <property type="match status" value="1"/>
</dbReference>
<comment type="caution">
    <text evidence="8">The sequence shown here is derived from an EMBL/GenBank/DDBJ whole genome shotgun (WGS) entry which is preliminary data.</text>
</comment>
<keyword evidence="4" id="KW-0227">DNA damage</keyword>
<evidence type="ECO:0000256" key="5">
    <source>
        <dbReference type="ARBA" id="ARBA00023204"/>
    </source>
</evidence>
<dbReference type="OrthoDB" id="9802228at2"/>
<evidence type="ECO:0000256" key="2">
    <source>
        <dbReference type="ARBA" id="ARBA00022603"/>
    </source>
</evidence>
<evidence type="ECO:0000313" key="9">
    <source>
        <dbReference type="Proteomes" id="UP000295135"/>
    </source>
</evidence>
<dbReference type="InterPro" id="IPR036631">
    <property type="entry name" value="MGMT_N_sf"/>
</dbReference>
<dbReference type="InterPro" id="IPR036388">
    <property type="entry name" value="WH-like_DNA-bd_sf"/>
</dbReference>
<sequence length="157" mass="17093">MPHADYDACLAMPFGALGVRVEAGELTRLEFLPAGTPAFAGRDPLVTEVCRQLQAYLADPHFVFDLPLRLAGTPFRQRVWQALREIPAGETRTYGELARQLRSSPRAVGQALGDNPVPIVLPCHRVVSGAGLGGFNHHAAGAAIEVKRWLLRHEHAT</sequence>
<dbReference type="Proteomes" id="UP000295135">
    <property type="component" value="Unassembled WGS sequence"/>
</dbReference>
<keyword evidence="5" id="KW-0234">DNA repair</keyword>
<dbReference type="Pfam" id="PF01035">
    <property type="entry name" value="DNA_binding_1"/>
    <property type="match status" value="1"/>
</dbReference>
<dbReference type="PANTHER" id="PTHR10815:SF13">
    <property type="entry name" value="METHYLATED-DNA--PROTEIN-CYSTEINE METHYLTRANSFERASE"/>
    <property type="match status" value="1"/>
</dbReference>
<gene>
    <name evidence="8" type="ORF">EDC61_101246</name>
</gene>
<evidence type="ECO:0000313" key="8">
    <source>
        <dbReference type="EMBL" id="TCS74022.1"/>
    </source>
</evidence>
<organism evidence="8 9">
    <name type="scientific">Sulfuritortus calidifontis</name>
    <dbReference type="NCBI Taxonomy" id="1914471"/>
    <lineage>
        <taxon>Bacteria</taxon>
        <taxon>Pseudomonadati</taxon>
        <taxon>Pseudomonadota</taxon>
        <taxon>Betaproteobacteria</taxon>
        <taxon>Nitrosomonadales</taxon>
        <taxon>Thiobacillaceae</taxon>
        <taxon>Sulfuritortus</taxon>
    </lineage>
</organism>
<dbReference type="AlphaFoldDB" id="A0A4R3K0V7"/>
<dbReference type="NCBIfam" id="TIGR00589">
    <property type="entry name" value="ogt"/>
    <property type="match status" value="1"/>
</dbReference>
<dbReference type="InterPro" id="IPR014048">
    <property type="entry name" value="MethylDNA_cys_MeTrfase_DNA-bd"/>
</dbReference>
<dbReference type="SUPFAM" id="SSF53155">
    <property type="entry name" value="Methylated DNA-protein cysteine methyltransferase domain"/>
    <property type="match status" value="1"/>
</dbReference>
<dbReference type="GO" id="GO:0006281">
    <property type="term" value="P:DNA repair"/>
    <property type="evidence" value="ECO:0007669"/>
    <property type="project" value="UniProtKB-KW"/>
</dbReference>
<keyword evidence="2 8" id="KW-0489">Methyltransferase</keyword>
<dbReference type="EMBL" id="SLZY01000001">
    <property type="protein sequence ID" value="TCS74022.1"/>
    <property type="molecule type" value="Genomic_DNA"/>
</dbReference>
<dbReference type="GO" id="GO:0032259">
    <property type="term" value="P:methylation"/>
    <property type="evidence" value="ECO:0007669"/>
    <property type="project" value="UniProtKB-KW"/>
</dbReference>
<dbReference type="Gene3D" id="1.10.10.10">
    <property type="entry name" value="Winged helix-like DNA-binding domain superfamily/Winged helix DNA-binding domain"/>
    <property type="match status" value="1"/>
</dbReference>
<evidence type="ECO:0000256" key="6">
    <source>
        <dbReference type="ARBA" id="ARBA00049348"/>
    </source>
</evidence>
<proteinExistence type="predicted"/>
<dbReference type="PROSITE" id="PS00374">
    <property type="entry name" value="MGMT"/>
    <property type="match status" value="1"/>
</dbReference>
<dbReference type="GO" id="GO:0003908">
    <property type="term" value="F:methylated-DNA-[protein]-cysteine S-methyltransferase activity"/>
    <property type="evidence" value="ECO:0007669"/>
    <property type="project" value="UniProtKB-EC"/>
</dbReference>
<evidence type="ECO:0000256" key="3">
    <source>
        <dbReference type="ARBA" id="ARBA00022679"/>
    </source>
</evidence>
<evidence type="ECO:0000256" key="4">
    <source>
        <dbReference type="ARBA" id="ARBA00022763"/>
    </source>
</evidence>
<dbReference type="PANTHER" id="PTHR10815">
    <property type="entry name" value="METHYLATED-DNA--PROTEIN-CYSTEINE METHYLTRANSFERASE"/>
    <property type="match status" value="1"/>
</dbReference>
<protein>
    <submittedName>
        <fullName evidence="8">Methylated-DNA-[protein]-cysteine S-methyltransferase</fullName>
    </submittedName>
</protein>
<accession>A0A4R3K0V7</accession>
<evidence type="ECO:0000256" key="1">
    <source>
        <dbReference type="ARBA" id="ARBA00001286"/>
    </source>
</evidence>
<reference evidence="8 9" key="1">
    <citation type="submission" date="2019-03" db="EMBL/GenBank/DDBJ databases">
        <title>Genomic Encyclopedia of Type Strains, Phase IV (KMG-IV): sequencing the most valuable type-strain genomes for metagenomic binning, comparative biology and taxonomic classification.</title>
        <authorList>
            <person name="Goeker M."/>
        </authorList>
    </citation>
    <scope>NUCLEOTIDE SEQUENCE [LARGE SCALE GENOMIC DNA]</scope>
    <source>
        <strain evidence="8 9">DSM 103923</strain>
    </source>
</reference>
<name>A0A4R3K0V7_9PROT</name>
<dbReference type="InterPro" id="IPR036217">
    <property type="entry name" value="MethylDNA_cys_MeTrfase_DNAb"/>
</dbReference>
<dbReference type="RefSeq" id="WP_126459291.1">
    <property type="nucleotide sequence ID" value="NZ_AP018721.1"/>
</dbReference>